<dbReference type="KEGG" id="pswu:SY83_05050"/>
<dbReference type="SUPFAM" id="SSF46785">
    <property type="entry name" value="Winged helix' DNA-binding domain"/>
    <property type="match status" value="1"/>
</dbReference>
<keyword evidence="4" id="KW-1185">Reference proteome</keyword>
<name>A0A172TFF1_9BACL</name>
<dbReference type="GO" id="GO:0003677">
    <property type="term" value="F:DNA binding"/>
    <property type="evidence" value="ECO:0007669"/>
    <property type="project" value="UniProtKB-KW"/>
</dbReference>
<dbReference type="STRING" id="1178515.SY83_05050"/>
<dbReference type="GO" id="GO:0003700">
    <property type="term" value="F:DNA-binding transcription factor activity"/>
    <property type="evidence" value="ECO:0007669"/>
    <property type="project" value="InterPro"/>
</dbReference>
<dbReference type="NCBIfam" id="NF033788">
    <property type="entry name" value="HTH_metalloreg"/>
    <property type="match status" value="1"/>
</dbReference>
<dbReference type="PATRIC" id="fig|1178515.4.peg.1023"/>
<dbReference type="InterPro" id="IPR036390">
    <property type="entry name" value="WH_DNA-bd_sf"/>
</dbReference>
<dbReference type="RefSeq" id="WP_068604837.1">
    <property type="nucleotide sequence ID" value="NZ_CP011388.1"/>
</dbReference>
<evidence type="ECO:0000313" key="4">
    <source>
        <dbReference type="Proteomes" id="UP000076927"/>
    </source>
</evidence>
<accession>A0A172TFF1</accession>
<dbReference type="Gene3D" id="1.10.10.10">
    <property type="entry name" value="Winged helix-like DNA-binding domain superfamily/Winged helix DNA-binding domain"/>
    <property type="match status" value="1"/>
</dbReference>
<dbReference type="PROSITE" id="PS50987">
    <property type="entry name" value="HTH_ARSR_2"/>
    <property type="match status" value="1"/>
</dbReference>
<gene>
    <name evidence="3" type="ORF">SY83_05050</name>
</gene>
<dbReference type="InterPro" id="IPR001845">
    <property type="entry name" value="HTH_ArsR_DNA-bd_dom"/>
</dbReference>
<proteinExistence type="predicted"/>
<dbReference type="PANTHER" id="PTHR38600">
    <property type="entry name" value="TRANSCRIPTIONAL REGULATORY PROTEIN"/>
    <property type="match status" value="1"/>
</dbReference>
<dbReference type="Proteomes" id="UP000076927">
    <property type="component" value="Chromosome"/>
</dbReference>
<sequence length="111" mass="13166">MNTTLTALAEPNRLQIVELLRDEPLSVGEIAERLNLRQPQASKHLKVLMEAGLVEVHPVANRRIYKLRPQPFQELDTWLDAFRRTWEERFDRLDDYLRELQEKDSKPDTQD</sequence>
<dbReference type="OrthoDB" id="9799175at2"/>
<keyword evidence="1" id="KW-0238">DNA-binding</keyword>
<dbReference type="PANTHER" id="PTHR38600:SF1">
    <property type="entry name" value="TRANSCRIPTIONAL REGULATORY PROTEIN"/>
    <property type="match status" value="1"/>
</dbReference>
<organism evidence="3 4">
    <name type="scientific">Paenibacillus swuensis</name>
    <dbReference type="NCBI Taxonomy" id="1178515"/>
    <lineage>
        <taxon>Bacteria</taxon>
        <taxon>Bacillati</taxon>
        <taxon>Bacillota</taxon>
        <taxon>Bacilli</taxon>
        <taxon>Bacillales</taxon>
        <taxon>Paenibacillaceae</taxon>
        <taxon>Paenibacillus</taxon>
    </lineage>
</organism>
<evidence type="ECO:0000259" key="2">
    <source>
        <dbReference type="PROSITE" id="PS50987"/>
    </source>
</evidence>
<dbReference type="Pfam" id="PF12840">
    <property type="entry name" value="HTH_20"/>
    <property type="match status" value="1"/>
</dbReference>
<protein>
    <submittedName>
        <fullName evidence="3">TrmB family transcriptional regulator</fullName>
    </submittedName>
</protein>
<reference evidence="3 4" key="1">
    <citation type="submission" date="2015-01" db="EMBL/GenBank/DDBJ databases">
        <title>Paenibacillus swuensis/DY6/whole genome sequencing.</title>
        <authorList>
            <person name="Kim M.K."/>
            <person name="Srinivasan S."/>
            <person name="Lee J.-J."/>
        </authorList>
    </citation>
    <scope>NUCLEOTIDE SEQUENCE [LARGE SCALE GENOMIC DNA]</scope>
    <source>
        <strain evidence="3 4">DY6</strain>
    </source>
</reference>
<dbReference type="SMART" id="SM00418">
    <property type="entry name" value="HTH_ARSR"/>
    <property type="match status" value="1"/>
</dbReference>
<dbReference type="AlphaFoldDB" id="A0A172TFF1"/>
<feature type="domain" description="HTH arsR-type" evidence="2">
    <location>
        <begin position="1"/>
        <end position="89"/>
    </location>
</feature>
<dbReference type="EMBL" id="CP011388">
    <property type="protein sequence ID" value="ANE45771.1"/>
    <property type="molecule type" value="Genomic_DNA"/>
</dbReference>
<dbReference type="CDD" id="cd00090">
    <property type="entry name" value="HTH_ARSR"/>
    <property type="match status" value="1"/>
</dbReference>
<evidence type="ECO:0000256" key="1">
    <source>
        <dbReference type="ARBA" id="ARBA00023125"/>
    </source>
</evidence>
<dbReference type="InterPro" id="IPR011991">
    <property type="entry name" value="ArsR-like_HTH"/>
</dbReference>
<evidence type="ECO:0000313" key="3">
    <source>
        <dbReference type="EMBL" id="ANE45771.1"/>
    </source>
</evidence>
<dbReference type="PRINTS" id="PR00778">
    <property type="entry name" value="HTHARSR"/>
</dbReference>
<dbReference type="InterPro" id="IPR036388">
    <property type="entry name" value="WH-like_DNA-bd_sf"/>
</dbReference>